<evidence type="ECO:0000313" key="3">
    <source>
        <dbReference type="Proteomes" id="UP000031192"/>
    </source>
</evidence>
<evidence type="ECO:0000313" key="2">
    <source>
        <dbReference type="EMBL" id="KID76032.1"/>
    </source>
</evidence>
<keyword evidence="3" id="KW-1185">Reference proteome</keyword>
<dbReference type="AlphaFoldDB" id="A0A0B4G7X2"/>
<dbReference type="Proteomes" id="UP000031192">
    <property type="component" value="Unassembled WGS sequence"/>
</dbReference>
<name>A0A0B4G7X2_METGA</name>
<reference evidence="2 3" key="1">
    <citation type="journal article" date="2014" name="Proc. Natl. Acad. Sci. U.S.A.">
        <title>Trajectory and genomic determinants of fungal-pathogen speciation and host adaptation.</title>
        <authorList>
            <person name="Hu X."/>
            <person name="Xiao G."/>
            <person name="Zheng P."/>
            <person name="Shang Y."/>
            <person name="Su Y."/>
            <person name="Zhang X."/>
            <person name="Liu X."/>
            <person name="Zhan S."/>
            <person name="St Leger R.J."/>
            <person name="Wang C."/>
        </authorList>
    </citation>
    <scope>NUCLEOTIDE SEQUENCE [LARGE SCALE GENOMIC DNA]</scope>
    <source>
        <strain evidence="2 3">ARSEF 977</strain>
    </source>
</reference>
<feature type="compositionally biased region" description="Basic residues" evidence="1">
    <location>
        <begin position="140"/>
        <end position="154"/>
    </location>
</feature>
<feature type="region of interest" description="Disordered" evidence="1">
    <location>
        <begin position="140"/>
        <end position="159"/>
    </location>
</feature>
<dbReference type="HOGENOM" id="CLU_1547964_0_0_1"/>
<organism evidence="2 3">
    <name type="scientific">Metarhizium guizhouense (strain ARSEF 977)</name>
    <dbReference type="NCBI Taxonomy" id="1276136"/>
    <lineage>
        <taxon>Eukaryota</taxon>
        <taxon>Fungi</taxon>
        <taxon>Dikarya</taxon>
        <taxon>Ascomycota</taxon>
        <taxon>Pezizomycotina</taxon>
        <taxon>Sordariomycetes</taxon>
        <taxon>Hypocreomycetidae</taxon>
        <taxon>Hypocreales</taxon>
        <taxon>Clavicipitaceae</taxon>
        <taxon>Metarhizium</taxon>
    </lineage>
</organism>
<dbReference type="EMBL" id="AZNH01000472">
    <property type="protein sequence ID" value="KID76032.1"/>
    <property type="molecule type" value="Genomic_DNA"/>
</dbReference>
<comment type="caution">
    <text evidence="2">The sequence shown here is derived from an EMBL/GenBank/DDBJ whole genome shotgun (WGS) entry which is preliminary data.</text>
</comment>
<evidence type="ECO:0000256" key="1">
    <source>
        <dbReference type="SAM" id="MobiDB-lite"/>
    </source>
</evidence>
<accession>A0A0B4G7X2</accession>
<proteinExistence type="predicted"/>
<gene>
    <name evidence="2" type="ORF">MGU_11780</name>
</gene>
<protein>
    <submittedName>
        <fullName evidence="2">Uncharacterized protein</fullName>
    </submittedName>
</protein>
<sequence length="173" mass="19541">MANRNSTTLRQVLTQQKPLLPCTSTSNRNTTHGSWPKLDESVVIWDEFNLKTLNESYGHLLDVAVPDTLLASPQANQVLAGIVVNTAEDINHLISWNHGLMEPTLRFAKSRLGLYPGLALYQKIFDSRQIAHGQLARCGRKTHRESPSRARRLPRGASGRRPWENKFKVESVY</sequence>